<sequence>MPCQMTHHQLSYQAPSTIPIQETKRMMSFRTRLANSANGSYFTPFFCHCSTCLARGTYSHPPFMLLKGKHGAPERLPIGI</sequence>
<organism evidence="1 2">
    <name type="scientific">Callosobruchus maculatus</name>
    <name type="common">Southern cowpea weevil</name>
    <name type="synonym">Pulse bruchid</name>
    <dbReference type="NCBI Taxonomy" id="64391"/>
    <lineage>
        <taxon>Eukaryota</taxon>
        <taxon>Metazoa</taxon>
        <taxon>Ecdysozoa</taxon>
        <taxon>Arthropoda</taxon>
        <taxon>Hexapoda</taxon>
        <taxon>Insecta</taxon>
        <taxon>Pterygota</taxon>
        <taxon>Neoptera</taxon>
        <taxon>Endopterygota</taxon>
        <taxon>Coleoptera</taxon>
        <taxon>Polyphaga</taxon>
        <taxon>Cucujiformia</taxon>
        <taxon>Chrysomeloidea</taxon>
        <taxon>Chrysomelidae</taxon>
        <taxon>Bruchinae</taxon>
        <taxon>Bruchini</taxon>
        <taxon>Callosobruchus</taxon>
    </lineage>
</organism>
<proteinExistence type="predicted"/>
<dbReference type="Proteomes" id="UP000410492">
    <property type="component" value="Unassembled WGS sequence"/>
</dbReference>
<dbReference type="EMBL" id="CAACVG010007163">
    <property type="protein sequence ID" value="VEN43942.1"/>
    <property type="molecule type" value="Genomic_DNA"/>
</dbReference>
<keyword evidence="2" id="KW-1185">Reference proteome</keyword>
<protein>
    <submittedName>
        <fullName evidence="1">Uncharacterized protein</fullName>
    </submittedName>
</protein>
<dbReference type="OrthoDB" id="3936150at2759"/>
<evidence type="ECO:0000313" key="2">
    <source>
        <dbReference type="Proteomes" id="UP000410492"/>
    </source>
</evidence>
<name>A0A653C7N5_CALMS</name>
<gene>
    <name evidence="1" type="ORF">CALMAC_LOCUS6921</name>
</gene>
<dbReference type="AlphaFoldDB" id="A0A653C7N5"/>
<reference evidence="1 2" key="1">
    <citation type="submission" date="2019-01" db="EMBL/GenBank/DDBJ databases">
        <authorList>
            <person name="Sayadi A."/>
        </authorList>
    </citation>
    <scope>NUCLEOTIDE SEQUENCE [LARGE SCALE GENOMIC DNA]</scope>
</reference>
<evidence type="ECO:0000313" key="1">
    <source>
        <dbReference type="EMBL" id="VEN43942.1"/>
    </source>
</evidence>
<accession>A0A653C7N5</accession>